<evidence type="ECO:0000256" key="6">
    <source>
        <dbReference type="SAM" id="MobiDB-lite"/>
    </source>
</evidence>
<keyword evidence="3 5" id="KW-0238">DNA-binding</keyword>
<dbReference type="Pfam" id="PF00486">
    <property type="entry name" value="Trans_reg_C"/>
    <property type="match status" value="1"/>
</dbReference>
<evidence type="ECO:0000259" key="7">
    <source>
        <dbReference type="PROSITE" id="PS51755"/>
    </source>
</evidence>
<evidence type="ECO:0000313" key="8">
    <source>
        <dbReference type="EMBL" id="GAA2000858.1"/>
    </source>
</evidence>
<dbReference type="SMART" id="SM01043">
    <property type="entry name" value="BTAD"/>
    <property type="match status" value="1"/>
</dbReference>
<dbReference type="SUPFAM" id="SSF46894">
    <property type="entry name" value="C-terminal effector domain of the bipartite response regulators"/>
    <property type="match status" value="1"/>
</dbReference>
<gene>
    <name evidence="8" type="ORF">GCM10009799_30150</name>
</gene>
<feature type="compositionally biased region" description="Basic and acidic residues" evidence="6">
    <location>
        <begin position="247"/>
        <end position="257"/>
    </location>
</feature>
<dbReference type="InterPro" id="IPR002182">
    <property type="entry name" value="NB-ARC"/>
</dbReference>
<dbReference type="PROSITE" id="PS51755">
    <property type="entry name" value="OMPR_PHOB"/>
    <property type="match status" value="1"/>
</dbReference>
<dbReference type="CDD" id="cd15831">
    <property type="entry name" value="BTAD"/>
    <property type="match status" value="1"/>
</dbReference>
<evidence type="ECO:0000256" key="4">
    <source>
        <dbReference type="ARBA" id="ARBA00023163"/>
    </source>
</evidence>
<dbReference type="Pfam" id="PF03704">
    <property type="entry name" value="BTAD"/>
    <property type="match status" value="1"/>
</dbReference>
<dbReference type="SMART" id="SM00862">
    <property type="entry name" value="Trans_reg_C"/>
    <property type="match status" value="1"/>
</dbReference>
<comment type="caution">
    <text evidence="8">The sequence shown here is derived from an EMBL/GenBank/DDBJ whole genome shotgun (WGS) entry which is preliminary data.</text>
</comment>
<dbReference type="InterPro" id="IPR005158">
    <property type="entry name" value="BTAD"/>
</dbReference>
<feature type="DNA-binding region" description="OmpR/PhoB-type" evidence="5">
    <location>
        <begin position="1"/>
        <end position="99"/>
    </location>
</feature>
<dbReference type="SUPFAM" id="SSF48452">
    <property type="entry name" value="TPR-like"/>
    <property type="match status" value="3"/>
</dbReference>
<dbReference type="InterPro" id="IPR019734">
    <property type="entry name" value="TPR_rpt"/>
</dbReference>
<dbReference type="SMART" id="SM00028">
    <property type="entry name" value="TPR"/>
    <property type="match status" value="4"/>
</dbReference>
<protein>
    <submittedName>
        <fullName evidence="8">BTAD domain-containing putative transcriptional regulator</fullName>
    </submittedName>
</protein>
<dbReference type="Gene3D" id="3.40.50.300">
    <property type="entry name" value="P-loop containing nucleotide triphosphate hydrolases"/>
    <property type="match status" value="1"/>
</dbReference>
<name>A0ABN2T7I8_9ACTN</name>
<feature type="region of interest" description="Disordered" evidence="6">
    <location>
        <begin position="244"/>
        <end position="325"/>
    </location>
</feature>
<dbReference type="Gene3D" id="1.25.40.10">
    <property type="entry name" value="Tetratricopeptide repeat domain"/>
    <property type="match status" value="3"/>
</dbReference>
<dbReference type="InterPro" id="IPR051677">
    <property type="entry name" value="AfsR-DnrI-RedD_regulator"/>
</dbReference>
<dbReference type="PANTHER" id="PTHR35807:SF1">
    <property type="entry name" value="TRANSCRIPTIONAL REGULATOR REDD"/>
    <property type="match status" value="1"/>
</dbReference>
<reference evidence="8 9" key="1">
    <citation type="journal article" date="2019" name="Int. J. Syst. Evol. Microbiol.">
        <title>The Global Catalogue of Microorganisms (GCM) 10K type strain sequencing project: providing services to taxonomists for standard genome sequencing and annotation.</title>
        <authorList>
            <consortium name="The Broad Institute Genomics Platform"/>
            <consortium name="The Broad Institute Genome Sequencing Center for Infectious Disease"/>
            <person name="Wu L."/>
            <person name="Ma J."/>
        </authorList>
    </citation>
    <scope>NUCLEOTIDE SEQUENCE [LARGE SCALE GENOMIC DNA]</scope>
    <source>
        <strain evidence="8 9">JCM 15313</strain>
    </source>
</reference>
<keyword evidence="9" id="KW-1185">Reference proteome</keyword>
<dbReference type="EMBL" id="BAAAPC010000012">
    <property type="protein sequence ID" value="GAA2000858.1"/>
    <property type="molecule type" value="Genomic_DNA"/>
</dbReference>
<evidence type="ECO:0000256" key="2">
    <source>
        <dbReference type="ARBA" id="ARBA00023015"/>
    </source>
</evidence>
<evidence type="ECO:0000256" key="5">
    <source>
        <dbReference type="PROSITE-ProRule" id="PRU01091"/>
    </source>
</evidence>
<dbReference type="InterPro" id="IPR001867">
    <property type="entry name" value="OmpR/PhoB-type_DNA-bd"/>
</dbReference>
<evidence type="ECO:0000256" key="1">
    <source>
        <dbReference type="ARBA" id="ARBA00005820"/>
    </source>
</evidence>
<dbReference type="Proteomes" id="UP001501585">
    <property type="component" value="Unassembled WGS sequence"/>
</dbReference>
<accession>A0ABN2T7I8</accession>
<feature type="compositionally biased region" description="Gly residues" evidence="6">
    <location>
        <begin position="263"/>
        <end position="273"/>
    </location>
</feature>
<dbReference type="InterPro" id="IPR011990">
    <property type="entry name" value="TPR-like_helical_dom_sf"/>
</dbReference>
<sequence length="1037" mass="112770">MEFEVLGPLEVRGHGGGVRLSPKLAALLAALLCRPNVMVSEARLIEALWEDAPPKSAVKSLQVYVHHVRRALGESGRVGRGPVGYRLVTAPGEVDAVRFQELVEQGRLAVAEGDTERGGDLLRQGLELWRGPAFAGHDTMPLVREEAARLNEMRQVAAEERIEAELSLGRHREVAAELTALVAEFPYRERLRAQLMTALYRMGRSSESLEVYREGRALLADELGLEPGRELVRLEQAILTNDASLDLPDRPPRERRLAASKAGGDGFSAGGHGAAAHASAPVPAQLPPDIADFTGRRSQVAQLGRGLASEPSGPGSDDSGDRLPASPMVISAVAGMGGIGKTALAVHVAHEQARNFPDGQLYVNLRGAEERPVDPAQVLSRFLHALGLEGGAVPDGLEERSALYRSRLADRRVLVVLDNAASERQVRPLLPGTPGCAVLVTSRARLTGLEGARLIDLDVFEPRQAVELLAAIAGAERVAAEPVAAEEIVRLCAYTPLAVRIAGARLAGRPQWTLTRMARLLGDEQRRLDELATGDLAVRASFSLSYAGLADETRRAFRLMSTLEVPDFTAWAVAALLDSSLDQAETHIETLVDAQLLTIAATDVTGRLRYRMHDLVRLFGRERAEAEDRPEDRVAAQRRAFGAWLWLAEQATEYVPGPCYATMHGEAPRWPLPPGEAAELLSDPMGWYDSEWAAMSAVVLQACAMEEAEVAWDLAGCLGKYFDVRGRFDEWRRTHEAAIELCRAVGNKRGEAVLWRGLTDLQTWSTAQHSDDAMAGMYEHSQQMLDLFQEIGDRRGMSDALVMRTWGLVSQGASRQARASAEAALDLAEAVGYLGGTARAYHVMAVVDHEENRNDDAVTHLTKALELARLLGNPRFEVTAMQFLGAAQCLTGDVADGRDNLLRSLDMARALEDRYSEVFSLLYLTRLYIALGDPQALTTAATAADHSRRKGMDHHLADALTLLGEIQLADGSTAEAVTTLEEAVRVWRTRGWHSFLAPALRALGRAYAATGREEAAREVCREAGEIMREPVDTSAAD</sequence>
<dbReference type="RefSeq" id="WP_344102870.1">
    <property type="nucleotide sequence ID" value="NZ_BAAAPC010000012.1"/>
</dbReference>
<dbReference type="Pfam" id="PF00931">
    <property type="entry name" value="NB-ARC"/>
    <property type="match status" value="1"/>
</dbReference>
<dbReference type="PRINTS" id="PR00364">
    <property type="entry name" value="DISEASERSIST"/>
</dbReference>
<dbReference type="InterPro" id="IPR036388">
    <property type="entry name" value="WH-like_DNA-bd_sf"/>
</dbReference>
<organism evidence="8 9">
    <name type="scientific">Nocardiopsis rhodophaea</name>
    <dbReference type="NCBI Taxonomy" id="280238"/>
    <lineage>
        <taxon>Bacteria</taxon>
        <taxon>Bacillati</taxon>
        <taxon>Actinomycetota</taxon>
        <taxon>Actinomycetes</taxon>
        <taxon>Streptosporangiales</taxon>
        <taxon>Nocardiopsidaceae</taxon>
        <taxon>Nocardiopsis</taxon>
    </lineage>
</organism>
<evidence type="ECO:0000256" key="3">
    <source>
        <dbReference type="ARBA" id="ARBA00023125"/>
    </source>
</evidence>
<keyword evidence="4" id="KW-0804">Transcription</keyword>
<dbReference type="PANTHER" id="PTHR35807">
    <property type="entry name" value="TRANSCRIPTIONAL REGULATOR REDD-RELATED"/>
    <property type="match status" value="1"/>
</dbReference>
<dbReference type="Gene3D" id="1.10.10.10">
    <property type="entry name" value="Winged helix-like DNA-binding domain superfamily/Winged helix DNA-binding domain"/>
    <property type="match status" value="1"/>
</dbReference>
<dbReference type="InterPro" id="IPR016032">
    <property type="entry name" value="Sig_transdc_resp-reg_C-effctor"/>
</dbReference>
<evidence type="ECO:0000313" key="9">
    <source>
        <dbReference type="Proteomes" id="UP001501585"/>
    </source>
</evidence>
<dbReference type="InterPro" id="IPR027417">
    <property type="entry name" value="P-loop_NTPase"/>
</dbReference>
<dbReference type="SUPFAM" id="SSF52540">
    <property type="entry name" value="P-loop containing nucleoside triphosphate hydrolases"/>
    <property type="match status" value="1"/>
</dbReference>
<feature type="domain" description="OmpR/PhoB-type" evidence="7">
    <location>
        <begin position="1"/>
        <end position="99"/>
    </location>
</feature>
<keyword evidence="2" id="KW-0805">Transcription regulation</keyword>
<comment type="similarity">
    <text evidence="1">Belongs to the AfsR/DnrI/RedD regulatory family.</text>
</comment>
<proteinExistence type="inferred from homology"/>